<sequence>MKYRIRLIVSGLCVAIMGAGCASRGEPIKPEEVVLPSQYERSIGALEGISPLWWSHFGSRELERLIEEALALSPDLLSAAEKIEQAELSLKVAGASLFPSLGLLGSSGEKASAPKGSSQFDSSHASSASLSLSYELDLWGKIRASKRAAEATLKVNRYDYETIKLSLIAGVAEGYFRYIATQERLELARENLAIAERLLKIVQERYRQGAVSALDVSSQTSTLLSQKASLKSLELEERQYWSALAILTGQAPQGFALAGARLERVLIPRVEAGVPSDILRARPDVASALAQIEANEALVDVAYASLFPTFSLTGAGGVASESLLSLADPTSTLSLSLGVTQNLLDGGKLRYALLAEQSKARVALESYKKTILVALKEVEDALNAVYYGAEREKIQEELIAQSKRSLGLAEIRYKEGLIDVSVLLDSQKTLFSAQDQGVQQRLTHLLALLSLHKALGGGWQKSE</sequence>
<keyword evidence="2" id="KW-0812">Transmembrane</keyword>
<dbReference type="GO" id="GO:0015562">
    <property type="term" value="F:efflux transmembrane transporter activity"/>
    <property type="evidence" value="ECO:0007669"/>
    <property type="project" value="InterPro"/>
</dbReference>
<protein>
    <submittedName>
        <fullName evidence="4">PROBABLE OUTER MEMBRANE PROTEIN</fullName>
    </submittedName>
</protein>
<feature type="coiled-coil region" evidence="3">
    <location>
        <begin position="178"/>
        <end position="205"/>
    </location>
</feature>
<name>Q7M8U1_WOLSU</name>
<dbReference type="SUPFAM" id="SSF56954">
    <property type="entry name" value="Outer membrane efflux proteins (OEP)"/>
    <property type="match status" value="1"/>
</dbReference>
<dbReference type="Pfam" id="PF02321">
    <property type="entry name" value="OEP"/>
    <property type="match status" value="2"/>
</dbReference>
<dbReference type="eggNOG" id="COG1538">
    <property type="taxonomic scope" value="Bacteria"/>
</dbReference>
<keyword evidence="2" id="KW-1134">Transmembrane beta strand</keyword>
<keyword evidence="2" id="KW-0449">Lipoprotein</keyword>
<dbReference type="NCBIfam" id="TIGR01845">
    <property type="entry name" value="outer_NodT"/>
    <property type="match status" value="1"/>
</dbReference>
<evidence type="ECO:0000256" key="2">
    <source>
        <dbReference type="RuleBase" id="RU362097"/>
    </source>
</evidence>
<comment type="similarity">
    <text evidence="1 2">Belongs to the outer membrane factor (OMF) (TC 1.B.17) family.</text>
</comment>
<evidence type="ECO:0000256" key="1">
    <source>
        <dbReference type="ARBA" id="ARBA00007613"/>
    </source>
</evidence>
<dbReference type="EMBL" id="BX571660">
    <property type="protein sequence ID" value="CAE10480.1"/>
    <property type="molecule type" value="Genomic_DNA"/>
</dbReference>
<gene>
    <name evidence="4" type="ordered locus">WS1417</name>
</gene>
<dbReference type="GO" id="GO:0005886">
    <property type="term" value="C:plasma membrane"/>
    <property type="evidence" value="ECO:0007669"/>
    <property type="project" value="UniProtKB-SubCell"/>
</dbReference>
<evidence type="ECO:0000313" key="4">
    <source>
        <dbReference type="EMBL" id="CAE10480.1"/>
    </source>
</evidence>
<dbReference type="HOGENOM" id="CLU_012817_13_1_7"/>
<feature type="chain" id="PRO_5001442575" evidence="2">
    <location>
        <begin position="23"/>
        <end position="463"/>
    </location>
</feature>
<keyword evidence="2" id="KW-0564">Palmitate</keyword>
<comment type="subcellular location">
    <subcellularLocation>
        <location evidence="2">Cell membrane</location>
        <topology evidence="2">Lipid-anchor</topology>
    </subcellularLocation>
</comment>
<organism evidence="5">
    <name type="scientific">Wolinella succinogenes (strain ATCC 29543 / DSM 1740 / CCUG 13145 / JCM 31913 / LMG 7466 / NCTC 11488 / FDC 602W)</name>
    <name type="common">Vibrio succinogenes</name>
    <dbReference type="NCBI Taxonomy" id="273121"/>
    <lineage>
        <taxon>Bacteria</taxon>
        <taxon>Pseudomonadati</taxon>
        <taxon>Campylobacterota</taxon>
        <taxon>Epsilonproteobacteria</taxon>
        <taxon>Campylobacterales</taxon>
        <taxon>Helicobacteraceae</taxon>
        <taxon>Wolinella</taxon>
    </lineage>
</organism>
<dbReference type="RefSeq" id="WP_011139265.1">
    <property type="nucleotide sequence ID" value="NC_005090.1"/>
</dbReference>
<keyword evidence="3" id="KW-0175">Coiled coil</keyword>
<feature type="signal peptide" evidence="2">
    <location>
        <begin position="1"/>
        <end position="22"/>
    </location>
</feature>
<evidence type="ECO:0000256" key="3">
    <source>
        <dbReference type="SAM" id="Coils"/>
    </source>
</evidence>
<dbReference type="Gene3D" id="2.20.200.10">
    <property type="entry name" value="Outer membrane efflux proteins (OEP)"/>
    <property type="match status" value="1"/>
</dbReference>
<reference evidence="4 5" key="1">
    <citation type="journal article" date="2003" name="Proc. Natl. Acad. Sci. U.S.A.">
        <title>Complete genome sequence and analysis of Wolinella succinogenes.</title>
        <authorList>
            <person name="Baar C."/>
            <person name="Eppinger M."/>
            <person name="Raddatz G."/>
            <person name="Simon JM."/>
            <person name="Lanz C."/>
            <person name="Klimmek O."/>
            <person name="Nandakumar R."/>
            <person name="Gross R."/>
            <person name="Rosinus A."/>
            <person name="Keller H."/>
            <person name="Jagtap P."/>
            <person name="Linke B."/>
            <person name="Meyer F."/>
            <person name="Lederer H."/>
            <person name="Schuster S.C."/>
        </authorList>
    </citation>
    <scope>NUCLEOTIDE SEQUENCE [LARGE SCALE GENOMIC DNA]</scope>
    <source>
        <strain evidence="5">ATCC 29543 / DSM 1740 / CCUG 13145 / JCM 31913 / LMG 7466 / NCTC 11488 / FDC 602W</strain>
    </source>
</reference>
<keyword evidence="2" id="KW-0472">Membrane</keyword>
<proteinExistence type="inferred from homology"/>
<dbReference type="AlphaFoldDB" id="Q7M8U1"/>
<dbReference type="Gene3D" id="1.20.1600.10">
    <property type="entry name" value="Outer membrane efflux proteins (OEP)"/>
    <property type="match status" value="1"/>
</dbReference>
<accession>Q7M8U1</accession>
<dbReference type="InterPro" id="IPR010131">
    <property type="entry name" value="MdtP/NodT-like"/>
</dbReference>
<dbReference type="Proteomes" id="UP000000422">
    <property type="component" value="Chromosome"/>
</dbReference>
<dbReference type="PROSITE" id="PS51257">
    <property type="entry name" value="PROKAR_LIPOPROTEIN"/>
    <property type="match status" value="1"/>
</dbReference>
<dbReference type="STRING" id="273121.WS1417"/>
<keyword evidence="5" id="KW-1185">Reference proteome</keyword>
<dbReference type="PANTHER" id="PTHR30203:SF33">
    <property type="entry name" value="BLR4455 PROTEIN"/>
    <property type="match status" value="1"/>
</dbReference>
<evidence type="ECO:0000313" key="5">
    <source>
        <dbReference type="Proteomes" id="UP000000422"/>
    </source>
</evidence>
<keyword evidence="2" id="KW-0732">Signal</keyword>
<dbReference type="PANTHER" id="PTHR30203">
    <property type="entry name" value="OUTER MEMBRANE CATION EFFLUX PROTEIN"/>
    <property type="match status" value="1"/>
</dbReference>
<dbReference type="KEGG" id="wsu:WS1417"/>
<dbReference type="InterPro" id="IPR003423">
    <property type="entry name" value="OMP_efflux"/>
</dbReference>